<dbReference type="GO" id="GO:0006878">
    <property type="term" value="P:intracellular copper ion homeostasis"/>
    <property type="evidence" value="ECO:0007669"/>
    <property type="project" value="InterPro"/>
</dbReference>
<dbReference type="RefSeq" id="WP_112352665.1">
    <property type="nucleotide sequence ID" value="NZ_LS483452.1"/>
</dbReference>
<accession>A0A330M4X1</accession>
<dbReference type="GO" id="GO:0005507">
    <property type="term" value="F:copper ion binding"/>
    <property type="evidence" value="ECO:0007669"/>
    <property type="project" value="InterPro"/>
</dbReference>
<dbReference type="OrthoDB" id="9778934at2"/>
<sequence length="246" mass="27561">MESQMNTHPINRYPFIAIALVALVSLASVDMAYGAETDDPLLTKVMIDEFENDLSSNSTTSWGAQAWIGYDLNKFWIKTEGEYSGGDVIDAEVQALYSLAIAPYWDLQMGLRRDLKPSPSRDWAVLGIQGLAPYFFEIDAALYVGKEGRTAVSFSSEYELLITQKLILTPEIEMNFYGQNDPDVGIGSGLSDFGAGLRLRYEIVREFAPYIGVNWSKKFGNTADYARDEGEEDSETQFVVGFRSWF</sequence>
<evidence type="ECO:0000313" key="2">
    <source>
        <dbReference type="Proteomes" id="UP000250123"/>
    </source>
</evidence>
<dbReference type="AlphaFoldDB" id="A0A330M4X1"/>
<evidence type="ECO:0000313" key="1">
    <source>
        <dbReference type="EMBL" id="SQH76493.1"/>
    </source>
</evidence>
<name>A0A330M4X1_9GAMM</name>
<dbReference type="Pfam" id="PF05275">
    <property type="entry name" value="CopB"/>
    <property type="match status" value="1"/>
</dbReference>
<protein>
    <submittedName>
        <fullName evidence="1">Copper resistance protein B</fullName>
    </submittedName>
</protein>
<reference evidence="2" key="1">
    <citation type="submission" date="2018-06" db="EMBL/GenBank/DDBJ databases">
        <authorList>
            <person name="Cea G.-C."/>
            <person name="William W."/>
        </authorList>
    </citation>
    <scope>NUCLEOTIDE SEQUENCE [LARGE SCALE GENOMIC DNA]</scope>
    <source>
        <strain evidence="2">DB21MT-2</strain>
    </source>
</reference>
<dbReference type="Proteomes" id="UP000250123">
    <property type="component" value="Chromosome SHEWBE"/>
</dbReference>
<dbReference type="KEGG" id="sbk:SHEWBE_2530"/>
<gene>
    <name evidence="1" type="ORF">SHEWBE_2530</name>
</gene>
<dbReference type="InterPro" id="IPR007939">
    <property type="entry name" value="Cu-R_B_prcur"/>
</dbReference>
<dbReference type="EMBL" id="LS483452">
    <property type="protein sequence ID" value="SQH76493.1"/>
    <property type="molecule type" value="Genomic_DNA"/>
</dbReference>
<organism evidence="1 2">
    <name type="scientific">Shewanella benthica</name>
    <dbReference type="NCBI Taxonomy" id="43661"/>
    <lineage>
        <taxon>Bacteria</taxon>
        <taxon>Pseudomonadati</taxon>
        <taxon>Pseudomonadota</taxon>
        <taxon>Gammaproteobacteria</taxon>
        <taxon>Alteromonadales</taxon>
        <taxon>Shewanellaceae</taxon>
        <taxon>Shewanella</taxon>
    </lineage>
</organism>
<proteinExistence type="predicted"/>
<dbReference type="GO" id="GO:0009279">
    <property type="term" value="C:cell outer membrane"/>
    <property type="evidence" value="ECO:0007669"/>
    <property type="project" value="InterPro"/>
</dbReference>